<organism evidence="18 19">
    <name type="scientific">Anaeromyces robustus</name>
    <dbReference type="NCBI Taxonomy" id="1754192"/>
    <lineage>
        <taxon>Eukaryota</taxon>
        <taxon>Fungi</taxon>
        <taxon>Fungi incertae sedis</taxon>
        <taxon>Chytridiomycota</taxon>
        <taxon>Chytridiomycota incertae sedis</taxon>
        <taxon>Neocallimastigomycetes</taxon>
        <taxon>Neocallimastigales</taxon>
        <taxon>Neocallimastigaceae</taxon>
        <taxon>Anaeromyces</taxon>
    </lineage>
</organism>
<dbReference type="GO" id="GO:0012505">
    <property type="term" value="C:endomembrane system"/>
    <property type="evidence" value="ECO:0007669"/>
    <property type="project" value="UniProtKB-SubCell"/>
</dbReference>
<dbReference type="InterPro" id="IPR021319">
    <property type="entry name" value="DUF2921"/>
</dbReference>
<dbReference type="PROSITE" id="PS50089">
    <property type="entry name" value="ZF_RING_2"/>
    <property type="match status" value="1"/>
</dbReference>
<dbReference type="Gene3D" id="3.30.40.10">
    <property type="entry name" value="Zinc/RING finger domain, C3HC4 (zinc finger)"/>
    <property type="match status" value="1"/>
</dbReference>
<dbReference type="STRING" id="1754192.A0A1Y1XF43"/>
<dbReference type="OrthoDB" id="9984778at2759"/>
<keyword evidence="9 14" id="KW-0863">Zinc-finger</keyword>
<evidence type="ECO:0000256" key="1">
    <source>
        <dbReference type="ARBA" id="ARBA00000900"/>
    </source>
</evidence>
<feature type="transmembrane region" description="Helical" evidence="16">
    <location>
        <begin position="215"/>
        <end position="237"/>
    </location>
</feature>
<evidence type="ECO:0000256" key="10">
    <source>
        <dbReference type="ARBA" id="ARBA00022786"/>
    </source>
</evidence>
<feature type="region of interest" description="Disordered" evidence="15">
    <location>
        <begin position="69"/>
        <end position="91"/>
    </location>
</feature>
<evidence type="ECO:0000256" key="3">
    <source>
        <dbReference type="ARBA" id="ARBA00004906"/>
    </source>
</evidence>
<reference evidence="18 19" key="1">
    <citation type="submission" date="2016-08" db="EMBL/GenBank/DDBJ databases">
        <title>A Parts List for Fungal Cellulosomes Revealed by Comparative Genomics.</title>
        <authorList>
            <consortium name="DOE Joint Genome Institute"/>
            <person name="Haitjema C.H."/>
            <person name="Gilmore S.P."/>
            <person name="Henske J.K."/>
            <person name="Solomon K.V."/>
            <person name="De Groot R."/>
            <person name="Kuo A."/>
            <person name="Mondo S.J."/>
            <person name="Salamov A.A."/>
            <person name="Labutti K."/>
            <person name="Zhao Z."/>
            <person name="Chiniquy J."/>
            <person name="Barry K."/>
            <person name="Brewer H.M."/>
            <person name="Purvine S.O."/>
            <person name="Wright A.T."/>
            <person name="Boxma B."/>
            <person name="Van Alen T."/>
            <person name="Hackstein J.H."/>
            <person name="Baker S.E."/>
            <person name="Grigoriev I.V."/>
            <person name="O'Malley M.A."/>
        </authorList>
    </citation>
    <scope>NUCLEOTIDE SEQUENCE [LARGE SCALE GENOMIC DNA]</scope>
    <source>
        <strain evidence="18 19">S4</strain>
    </source>
</reference>
<accession>A0A1Y1XF43</accession>
<evidence type="ECO:0000256" key="2">
    <source>
        <dbReference type="ARBA" id="ARBA00004127"/>
    </source>
</evidence>
<evidence type="ECO:0000259" key="17">
    <source>
        <dbReference type="PROSITE" id="PS50089"/>
    </source>
</evidence>
<keyword evidence="7" id="KW-0479">Metal-binding</keyword>
<evidence type="ECO:0000256" key="6">
    <source>
        <dbReference type="ARBA" id="ARBA00022692"/>
    </source>
</evidence>
<dbReference type="SUPFAM" id="SSF57850">
    <property type="entry name" value="RING/U-box"/>
    <property type="match status" value="1"/>
</dbReference>
<sequence length="499" mass="57847">MNIKGMHFISNGEVYLYGIPLRESFPLREISLMMRSEQNFNQSIEVLQARLKYDIDLLEERLKKDKNASEKYYKSNDDDDDDDKINPDDDYYDEKPSKCKFNIFFKLKPADLVDEKDLLKYEKDLLEYENELKNPTGVKPLLKTPPKLEGDSILYSENCNLLLKLNVGAEGKKIENIIKKYIYATVGSMIMTLTTVVLTLQQYKYTSSQPLLSKVSWISQLMISFLNLIVITINILMGTSINGYNSILFITSASFKGIAFIFFEKNYISAVMNAQTNLINNGNNSILIICYWLFSFIGQIFILTLLNGRLIAFYIVMFILYSYWVPQIILNIKKNAEKPLSNLYLYGTSITQLYILIFIYNLDSNINIDKFNIKFLYIIIIYTLLQVLILSLQNIYGPLFLIPNKLLPERYDYHPILPIYDDKNEEQIDANDASASAPLKGISISQQCAICYNNIIEDNKVNNKEYMITPCHHIFHTECLKHWMNIKMECPVCRTSLPQ</sequence>
<keyword evidence="13 16" id="KW-0472">Membrane</keyword>
<dbReference type="Proteomes" id="UP000193944">
    <property type="component" value="Unassembled WGS sequence"/>
</dbReference>
<feature type="compositionally biased region" description="Acidic residues" evidence="15">
    <location>
        <begin position="77"/>
        <end position="91"/>
    </location>
</feature>
<feature type="transmembrane region" description="Helical" evidence="16">
    <location>
        <begin position="286"/>
        <end position="306"/>
    </location>
</feature>
<dbReference type="InterPro" id="IPR013083">
    <property type="entry name" value="Znf_RING/FYVE/PHD"/>
</dbReference>
<comment type="subcellular location">
    <subcellularLocation>
        <location evidence="2">Endomembrane system</location>
        <topology evidence="2">Multi-pass membrane protein</topology>
    </subcellularLocation>
</comment>
<keyword evidence="11" id="KW-0862">Zinc</keyword>
<reference evidence="18 19" key="2">
    <citation type="submission" date="2016-08" db="EMBL/GenBank/DDBJ databases">
        <title>Pervasive Adenine N6-methylation of Active Genes in Fungi.</title>
        <authorList>
            <consortium name="DOE Joint Genome Institute"/>
            <person name="Mondo S.J."/>
            <person name="Dannebaum R.O."/>
            <person name="Kuo R.C."/>
            <person name="Labutti K."/>
            <person name="Haridas S."/>
            <person name="Kuo A."/>
            <person name="Salamov A."/>
            <person name="Ahrendt S.R."/>
            <person name="Lipzen A."/>
            <person name="Sullivan W."/>
            <person name="Andreopoulos W.B."/>
            <person name="Clum A."/>
            <person name="Lindquist E."/>
            <person name="Daum C."/>
            <person name="Ramamoorthy G.K."/>
            <person name="Gryganskyi A."/>
            <person name="Culley D."/>
            <person name="Magnuson J.K."/>
            <person name="James T.Y."/>
            <person name="O'Malley M.A."/>
            <person name="Stajich J.E."/>
            <person name="Spatafora J.W."/>
            <person name="Visel A."/>
            <person name="Grigoriev I.V."/>
        </authorList>
    </citation>
    <scope>NUCLEOTIDE SEQUENCE [LARGE SCALE GENOMIC DNA]</scope>
    <source>
        <strain evidence="18 19">S4</strain>
    </source>
</reference>
<dbReference type="InterPro" id="IPR011016">
    <property type="entry name" value="Znf_RING-CH"/>
</dbReference>
<keyword evidence="10" id="KW-0833">Ubl conjugation pathway</keyword>
<dbReference type="Pfam" id="PF13639">
    <property type="entry name" value="zf-RING_2"/>
    <property type="match status" value="1"/>
</dbReference>
<evidence type="ECO:0000256" key="4">
    <source>
        <dbReference type="ARBA" id="ARBA00012483"/>
    </source>
</evidence>
<evidence type="ECO:0000313" key="19">
    <source>
        <dbReference type="Proteomes" id="UP000193944"/>
    </source>
</evidence>
<proteinExistence type="predicted"/>
<evidence type="ECO:0000256" key="15">
    <source>
        <dbReference type="SAM" id="MobiDB-lite"/>
    </source>
</evidence>
<dbReference type="EMBL" id="MCFG01000053">
    <property type="protein sequence ID" value="ORX84401.1"/>
    <property type="molecule type" value="Genomic_DNA"/>
</dbReference>
<evidence type="ECO:0000256" key="7">
    <source>
        <dbReference type="ARBA" id="ARBA00022723"/>
    </source>
</evidence>
<evidence type="ECO:0000256" key="12">
    <source>
        <dbReference type="ARBA" id="ARBA00022989"/>
    </source>
</evidence>
<evidence type="ECO:0000256" key="11">
    <source>
        <dbReference type="ARBA" id="ARBA00022833"/>
    </source>
</evidence>
<dbReference type="SMART" id="SM00744">
    <property type="entry name" value="RINGv"/>
    <property type="match status" value="1"/>
</dbReference>
<keyword evidence="8" id="KW-0732">Signal</keyword>
<dbReference type="PANTHER" id="PTHR22763">
    <property type="entry name" value="RING ZINC FINGER PROTEIN"/>
    <property type="match status" value="1"/>
</dbReference>
<comment type="caution">
    <text evidence="18">The sequence shown here is derived from an EMBL/GenBank/DDBJ whole genome shotgun (WGS) entry which is preliminary data.</text>
</comment>
<dbReference type="EC" id="2.3.2.27" evidence="4"/>
<feature type="transmembrane region" description="Helical" evidence="16">
    <location>
        <begin position="375"/>
        <end position="396"/>
    </location>
</feature>
<dbReference type="GO" id="GO:0008270">
    <property type="term" value="F:zinc ion binding"/>
    <property type="evidence" value="ECO:0007669"/>
    <property type="project" value="UniProtKB-KW"/>
</dbReference>
<evidence type="ECO:0000256" key="16">
    <source>
        <dbReference type="SAM" id="Phobius"/>
    </source>
</evidence>
<keyword evidence="12 16" id="KW-1133">Transmembrane helix</keyword>
<feature type="domain" description="RING-type" evidence="17">
    <location>
        <begin position="448"/>
        <end position="494"/>
    </location>
</feature>
<dbReference type="AlphaFoldDB" id="A0A1Y1XF43"/>
<dbReference type="Pfam" id="PF11145">
    <property type="entry name" value="DUF2921"/>
    <property type="match status" value="1"/>
</dbReference>
<feature type="transmembrane region" description="Helical" evidence="16">
    <location>
        <begin position="181"/>
        <end position="203"/>
    </location>
</feature>
<evidence type="ECO:0000256" key="8">
    <source>
        <dbReference type="ARBA" id="ARBA00022729"/>
    </source>
</evidence>
<dbReference type="GO" id="GO:0043161">
    <property type="term" value="P:proteasome-mediated ubiquitin-dependent protein catabolic process"/>
    <property type="evidence" value="ECO:0007669"/>
    <property type="project" value="TreeGrafter"/>
</dbReference>
<feature type="transmembrane region" description="Helical" evidence="16">
    <location>
        <begin position="344"/>
        <end position="363"/>
    </location>
</feature>
<evidence type="ECO:0000256" key="13">
    <source>
        <dbReference type="ARBA" id="ARBA00023136"/>
    </source>
</evidence>
<feature type="transmembrane region" description="Helical" evidence="16">
    <location>
        <begin position="244"/>
        <end position="263"/>
    </location>
</feature>
<dbReference type="SMART" id="SM00184">
    <property type="entry name" value="RING"/>
    <property type="match status" value="1"/>
</dbReference>
<evidence type="ECO:0000256" key="9">
    <source>
        <dbReference type="ARBA" id="ARBA00022771"/>
    </source>
</evidence>
<evidence type="ECO:0000256" key="14">
    <source>
        <dbReference type="PROSITE-ProRule" id="PRU00175"/>
    </source>
</evidence>
<comment type="pathway">
    <text evidence="3">Protein modification; protein ubiquitination.</text>
</comment>
<feature type="transmembrane region" description="Helical" evidence="16">
    <location>
        <begin position="313"/>
        <end position="332"/>
    </location>
</feature>
<dbReference type="InterPro" id="IPR050731">
    <property type="entry name" value="HRD1_E3_ubiq-ligases"/>
</dbReference>
<keyword evidence="5" id="KW-0808">Transferase</keyword>
<dbReference type="InterPro" id="IPR001841">
    <property type="entry name" value="Znf_RING"/>
</dbReference>
<evidence type="ECO:0000313" key="18">
    <source>
        <dbReference type="EMBL" id="ORX84401.1"/>
    </source>
</evidence>
<dbReference type="PANTHER" id="PTHR22763:SF162">
    <property type="entry name" value="TRANSMEMBRANE E3 UBIQUITIN-PROTEIN LIGASE 1"/>
    <property type="match status" value="1"/>
</dbReference>
<name>A0A1Y1XF43_9FUNG</name>
<comment type="catalytic activity">
    <reaction evidence="1">
        <text>S-ubiquitinyl-[E2 ubiquitin-conjugating enzyme]-L-cysteine + [acceptor protein]-L-lysine = [E2 ubiquitin-conjugating enzyme]-L-cysteine + N(6)-ubiquitinyl-[acceptor protein]-L-lysine.</text>
        <dbReference type="EC" id="2.3.2.27"/>
    </reaction>
</comment>
<keyword evidence="19" id="KW-1185">Reference proteome</keyword>
<dbReference type="GO" id="GO:0061630">
    <property type="term" value="F:ubiquitin protein ligase activity"/>
    <property type="evidence" value="ECO:0007669"/>
    <property type="project" value="UniProtKB-EC"/>
</dbReference>
<evidence type="ECO:0000256" key="5">
    <source>
        <dbReference type="ARBA" id="ARBA00022679"/>
    </source>
</evidence>
<gene>
    <name evidence="18" type="ORF">BCR32DRAFT_242640</name>
</gene>
<protein>
    <recommendedName>
        <fullName evidence="4">RING-type E3 ubiquitin transferase</fullName>
        <ecNumber evidence="4">2.3.2.27</ecNumber>
    </recommendedName>
</protein>
<keyword evidence="6 16" id="KW-0812">Transmembrane</keyword>